<proteinExistence type="predicted"/>
<comment type="pathway">
    <text evidence="1">Cofactor biosynthesis; riboflavin biosynthesis; 5-amino-6-(D-ribitylamino)uracil from GTP: step 2/4.</text>
</comment>
<dbReference type="CDD" id="cd01284">
    <property type="entry name" value="Riboflavin_deaminase-reductase"/>
    <property type="match status" value="1"/>
</dbReference>
<dbReference type="AlphaFoldDB" id="A0A1J5QTP9"/>
<dbReference type="SUPFAM" id="SSF53927">
    <property type="entry name" value="Cytidine deaminase-like"/>
    <property type="match status" value="1"/>
</dbReference>
<evidence type="ECO:0000256" key="3">
    <source>
        <dbReference type="ARBA" id="ARBA00022619"/>
    </source>
</evidence>
<evidence type="ECO:0000256" key="7">
    <source>
        <dbReference type="ARBA" id="ARBA00023002"/>
    </source>
</evidence>
<dbReference type="InterPro" id="IPR016193">
    <property type="entry name" value="Cytidine_deaminase-like"/>
</dbReference>
<comment type="pathway">
    <text evidence="2">Cofactor biosynthesis; riboflavin biosynthesis; 5-amino-6-(D-ribitylamino)uracil from GTP: step 3/4.</text>
</comment>
<dbReference type="Pfam" id="PF01872">
    <property type="entry name" value="RibD_C"/>
    <property type="match status" value="1"/>
</dbReference>
<dbReference type="PROSITE" id="PS00903">
    <property type="entry name" value="CYT_DCMP_DEAMINASES_1"/>
    <property type="match status" value="1"/>
</dbReference>
<dbReference type="EMBL" id="MLJW01001240">
    <property type="protein sequence ID" value="OIQ79285.1"/>
    <property type="molecule type" value="Genomic_DNA"/>
</dbReference>
<evidence type="ECO:0000256" key="4">
    <source>
        <dbReference type="ARBA" id="ARBA00022723"/>
    </source>
</evidence>
<name>A0A1J5QTP9_9ZZZZ</name>
<keyword evidence="3" id="KW-0686">Riboflavin biosynthesis</keyword>
<keyword evidence="4" id="KW-0479">Metal-binding</keyword>
<feature type="domain" description="CMP/dCMP-type deaminase" evidence="9">
    <location>
        <begin position="1"/>
        <end position="122"/>
    </location>
</feature>
<dbReference type="PROSITE" id="PS51747">
    <property type="entry name" value="CYT_DCMP_DEAMINASES_2"/>
    <property type="match status" value="1"/>
</dbReference>
<reference evidence="10" key="1">
    <citation type="submission" date="2016-10" db="EMBL/GenBank/DDBJ databases">
        <title>Sequence of Gallionella enrichment culture.</title>
        <authorList>
            <person name="Poehlein A."/>
            <person name="Muehling M."/>
            <person name="Daniel R."/>
        </authorList>
    </citation>
    <scope>NUCLEOTIDE SEQUENCE</scope>
</reference>
<evidence type="ECO:0000256" key="2">
    <source>
        <dbReference type="ARBA" id="ARBA00004910"/>
    </source>
</evidence>
<evidence type="ECO:0000256" key="1">
    <source>
        <dbReference type="ARBA" id="ARBA00004882"/>
    </source>
</evidence>
<dbReference type="Pfam" id="PF00383">
    <property type="entry name" value="dCMP_cyt_deam_1"/>
    <property type="match status" value="1"/>
</dbReference>
<dbReference type="InterPro" id="IPR016192">
    <property type="entry name" value="APOBEC/CMP_deaminase_Zn-bd"/>
</dbReference>
<dbReference type="Gene3D" id="3.40.430.10">
    <property type="entry name" value="Dihydrofolate Reductase, subunit A"/>
    <property type="match status" value="2"/>
</dbReference>
<evidence type="ECO:0000313" key="10">
    <source>
        <dbReference type="EMBL" id="OIQ79285.1"/>
    </source>
</evidence>
<dbReference type="PIRSF" id="PIRSF006769">
    <property type="entry name" value="RibD"/>
    <property type="match status" value="1"/>
</dbReference>
<dbReference type="Gene3D" id="3.40.140.10">
    <property type="entry name" value="Cytidine Deaminase, domain 2"/>
    <property type="match status" value="1"/>
</dbReference>
<dbReference type="NCBIfam" id="TIGR00326">
    <property type="entry name" value="eubact_ribD"/>
    <property type="match status" value="1"/>
</dbReference>
<dbReference type="GO" id="GO:0009231">
    <property type="term" value="P:riboflavin biosynthetic process"/>
    <property type="evidence" value="ECO:0007669"/>
    <property type="project" value="UniProtKB-UniPathway"/>
</dbReference>
<keyword evidence="6" id="KW-0521">NADP</keyword>
<evidence type="ECO:0000256" key="6">
    <source>
        <dbReference type="ARBA" id="ARBA00022857"/>
    </source>
</evidence>
<dbReference type="GO" id="GO:0008703">
    <property type="term" value="F:5-amino-6-(5-phosphoribosylamino)uracil reductase activity"/>
    <property type="evidence" value="ECO:0007669"/>
    <property type="project" value="InterPro"/>
</dbReference>
<keyword evidence="8" id="KW-0511">Multifunctional enzyme</keyword>
<evidence type="ECO:0000256" key="5">
    <source>
        <dbReference type="ARBA" id="ARBA00022833"/>
    </source>
</evidence>
<gene>
    <name evidence="10" type="primary">ribD_11</name>
    <name evidence="10" type="ORF">GALL_389730</name>
</gene>
<dbReference type="InterPro" id="IPR004794">
    <property type="entry name" value="Eubact_RibD"/>
</dbReference>
<dbReference type="InterPro" id="IPR002125">
    <property type="entry name" value="CMP_dCMP_dom"/>
</dbReference>
<evidence type="ECO:0000259" key="9">
    <source>
        <dbReference type="PROSITE" id="PS51747"/>
    </source>
</evidence>
<protein>
    <submittedName>
        <fullName evidence="10">Riboflavin biosynthesis protein RibD</fullName>
    </submittedName>
</protein>
<accession>A0A1J5QTP9</accession>
<dbReference type="InterPro" id="IPR024072">
    <property type="entry name" value="DHFR-like_dom_sf"/>
</dbReference>
<comment type="caution">
    <text evidence="10">The sequence shown here is derived from an EMBL/GenBank/DDBJ whole genome shotgun (WGS) entry which is preliminary data.</text>
</comment>
<dbReference type="SUPFAM" id="SSF53597">
    <property type="entry name" value="Dihydrofolate reductase-like"/>
    <property type="match status" value="1"/>
</dbReference>
<evidence type="ECO:0000256" key="8">
    <source>
        <dbReference type="ARBA" id="ARBA00023268"/>
    </source>
</evidence>
<dbReference type="PANTHER" id="PTHR38011:SF7">
    <property type="entry name" value="2,5-DIAMINO-6-RIBOSYLAMINO-4(3H)-PYRIMIDINONE 5'-PHOSPHATE REDUCTASE"/>
    <property type="match status" value="1"/>
</dbReference>
<dbReference type="GO" id="GO:0008835">
    <property type="term" value="F:diaminohydroxyphosphoribosylaminopyrimidine deaminase activity"/>
    <property type="evidence" value="ECO:0007669"/>
    <property type="project" value="InterPro"/>
</dbReference>
<dbReference type="PANTHER" id="PTHR38011">
    <property type="entry name" value="DIHYDROFOLATE REDUCTASE FAMILY PROTEIN (AFU_ORTHOLOGUE AFUA_8G06820)"/>
    <property type="match status" value="1"/>
</dbReference>
<keyword evidence="5" id="KW-0862">Zinc</keyword>
<sequence>MSVEHWMGRALDLALLGLGLTGTNPIVGAVLVSDDVVIGEGHHEVLGGPHAEINALRQAGNAARGASLFVTLEPCSHHGRTPPCVDAIIDAGIKEVFIATLDPNPVASGGIARLESAGIKVHVGSLQKRALWENRAWQHWIRTGHPYVIWKVAASIDGRIAAPDGSSKWITCEASRADVQKIRGASHAIVTSTGTVLRDDPELSVRDGSDRRPLRVVVGNRDVPSDARVFTGSQETLVVKDHSPEHLIEQLMERDLVQVMLECGPRMAARWIEDEIIDELVVYTAPILLGGGPALLSDLGAVSISDKRQLQLHDVTRFDSDFRATYTTKSWDV</sequence>
<keyword evidence="7" id="KW-0560">Oxidoreductase</keyword>
<dbReference type="InterPro" id="IPR050765">
    <property type="entry name" value="Riboflavin_Biosynth_HTPR"/>
</dbReference>
<dbReference type="UniPathway" id="UPA00275">
    <property type="reaction ID" value="UER00401"/>
</dbReference>
<dbReference type="GO" id="GO:0008270">
    <property type="term" value="F:zinc ion binding"/>
    <property type="evidence" value="ECO:0007669"/>
    <property type="project" value="InterPro"/>
</dbReference>
<dbReference type="InterPro" id="IPR002734">
    <property type="entry name" value="RibDG_C"/>
</dbReference>
<organism evidence="10">
    <name type="scientific">mine drainage metagenome</name>
    <dbReference type="NCBI Taxonomy" id="410659"/>
    <lineage>
        <taxon>unclassified sequences</taxon>
        <taxon>metagenomes</taxon>
        <taxon>ecological metagenomes</taxon>
    </lineage>
</organism>